<reference evidence="1 2" key="3">
    <citation type="submission" date="2019-11" db="EMBL/GenBank/DDBJ databases">
        <title>A de novo genome assembly of a pear dwarfing rootstock.</title>
        <authorList>
            <person name="Wang F."/>
            <person name="Wang J."/>
            <person name="Li S."/>
            <person name="Zhang Y."/>
            <person name="Fang M."/>
            <person name="Ma L."/>
            <person name="Zhao Y."/>
            <person name="Jiang S."/>
        </authorList>
    </citation>
    <scope>NUCLEOTIDE SEQUENCE [LARGE SCALE GENOMIC DNA]</scope>
    <source>
        <strain evidence="1">S2</strain>
        <tissue evidence="1">Leaf</tissue>
    </source>
</reference>
<sequence length="113" mass="12007">MNLSGSLSQNCEPQHPPLFEASPPFSSVGQLLPVQAPPSFLLLRSFSWKRAADYGGSVISSPMSVVPTSPLKNRFWFLSFTLAGVTGAILDDENRGVATMLEVANPKIGAAST</sequence>
<dbReference type="AlphaFoldDB" id="A0A5N5HPZ4"/>
<comment type="caution">
    <text evidence="1">The sequence shown here is derived from an EMBL/GenBank/DDBJ whole genome shotgun (WGS) entry which is preliminary data.</text>
</comment>
<keyword evidence="2" id="KW-1185">Reference proteome</keyword>
<proteinExistence type="predicted"/>
<dbReference type="EMBL" id="SMOL01000160">
    <property type="protein sequence ID" value="KAB2625374.1"/>
    <property type="molecule type" value="Genomic_DNA"/>
</dbReference>
<organism evidence="1 2">
    <name type="scientific">Pyrus ussuriensis x Pyrus communis</name>
    <dbReference type="NCBI Taxonomy" id="2448454"/>
    <lineage>
        <taxon>Eukaryota</taxon>
        <taxon>Viridiplantae</taxon>
        <taxon>Streptophyta</taxon>
        <taxon>Embryophyta</taxon>
        <taxon>Tracheophyta</taxon>
        <taxon>Spermatophyta</taxon>
        <taxon>Magnoliopsida</taxon>
        <taxon>eudicotyledons</taxon>
        <taxon>Gunneridae</taxon>
        <taxon>Pentapetalae</taxon>
        <taxon>rosids</taxon>
        <taxon>fabids</taxon>
        <taxon>Rosales</taxon>
        <taxon>Rosaceae</taxon>
        <taxon>Amygdaloideae</taxon>
        <taxon>Maleae</taxon>
        <taxon>Pyrus</taxon>
    </lineage>
</organism>
<dbReference type="Proteomes" id="UP000327157">
    <property type="component" value="Chromosome 16"/>
</dbReference>
<evidence type="ECO:0000313" key="2">
    <source>
        <dbReference type="Proteomes" id="UP000327157"/>
    </source>
</evidence>
<reference evidence="2" key="2">
    <citation type="submission" date="2019-10" db="EMBL/GenBank/DDBJ databases">
        <title>A de novo genome assembly of a pear dwarfing rootstock.</title>
        <authorList>
            <person name="Wang F."/>
            <person name="Wang J."/>
            <person name="Li S."/>
            <person name="Zhang Y."/>
            <person name="Fang M."/>
            <person name="Ma L."/>
            <person name="Zhao Y."/>
            <person name="Jiang S."/>
        </authorList>
    </citation>
    <scope>NUCLEOTIDE SEQUENCE [LARGE SCALE GENOMIC DNA]</scope>
</reference>
<name>A0A5N5HPZ4_9ROSA</name>
<gene>
    <name evidence="1" type="ORF">D8674_017034</name>
</gene>
<accession>A0A5N5HPZ4</accession>
<protein>
    <submittedName>
        <fullName evidence="1">Uncharacterized protein</fullName>
    </submittedName>
</protein>
<reference evidence="1 2" key="1">
    <citation type="submission" date="2019-09" db="EMBL/GenBank/DDBJ databases">
        <authorList>
            <person name="Ou C."/>
        </authorList>
    </citation>
    <scope>NUCLEOTIDE SEQUENCE [LARGE SCALE GENOMIC DNA]</scope>
    <source>
        <strain evidence="1">S2</strain>
        <tissue evidence="1">Leaf</tissue>
    </source>
</reference>
<evidence type="ECO:0000313" key="1">
    <source>
        <dbReference type="EMBL" id="KAB2625374.1"/>
    </source>
</evidence>